<feature type="transmembrane region" description="Helical" evidence="1">
    <location>
        <begin position="70"/>
        <end position="93"/>
    </location>
</feature>
<comment type="caution">
    <text evidence="2">The sequence shown here is derived from an EMBL/GenBank/DDBJ whole genome shotgun (WGS) entry which is preliminary data.</text>
</comment>
<proteinExistence type="predicted"/>
<keyword evidence="3" id="KW-1185">Reference proteome</keyword>
<reference evidence="2 3" key="1">
    <citation type="submission" date="2020-08" db="EMBL/GenBank/DDBJ databases">
        <title>Genomic Encyclopedia of Type Strains, Phase IV (KMG-IV): sequencing the most valuable type-strain genomes for metagenomic binning, comparative biology and taxonomic classification.</title>
        <authorList>
            <person name="Goeker M."/>
        </authorList>
    </citation>
    <scope>NUCLEOTIDE SEQUENCE [LARGE SCALE GENOMIC DNA]</scope>
    <source>
        <strain evidence="2 3">DSM 103725</strain>
    </source>
</reference>
<evidence type="ECO:0000313" key="3">
    <source>
        <dbReference type="Proteomes" id="UP000541810"/>
    </source>
</evidence>
<sequence>MFECAHTSSRFLRQSLAVIWGWIGAGVYVRYWQDHRIHALDAGWTAEKLDQVWAVRHAFRLRVEPSLVHLWAVLLAAIILFLLTFFIAGVALYRASELIHCGHSVM</sequence>
<name>A0A7X0HB42_9BACT</name>
<evidence type="ECO:0000313" key="2">
    <source>
        <dbReference type="EMBL" id="MBB6431466.1"/>
    </source>
</evidence>
<dbReference type="AlphaFoldDB" id="A0A7X0HB42"/>
<evidence type="ECO:0000256" key="1">
    <source>
        <dbReference type="SAM" id="Phobius"/>
    </source>
</evidence>
<organism evidence="2 3">
    <name type="scientific">Algisphaera agarilytica</name>
    <dbReference type="NCBI Taxonomy" id="1385975"/>
    <lineage>
        <taxon>Bacteria</taxon>
        <taxon>Pseudomonadati</taxon>
        <taxon>Planctomycetota</taxon>
        <taxon>Phycisphaerae</taxon>
        <taxon>Phycisphaerales</taxon>
        <taxon>Phycisphaeraceae</taxon>
        <taxon>Algisphaera</taxon>
    </lineage>
</organism>
<gene>
    <name evidence="2" type="ORF">HNQ40_003272</name>
</gene>
<keyword evidence="1" id="KW-0812">Transmembrane</keyword>
<keyword evidence="1" id="KW-0472">Membrane</keyword>
<dbReference type="Proteomes" id="UP000541810">
    <property type="component" value="Unassembled WGS sequence"/>
</dbReference>
<feature type="transmembrane region" description="Helical" evidence="1">
    <location>
        <begin position="12"/>
        <end position="31"/>
    </location>
</feature>
<protein>
    <submittedName>
        <fullName evidence="2">Uncharacterized protein</fullName>
    </submittedName>
</protein>
<accession>A0A7X0HB42</accession>
<dbReference type="EMBL" id="JACHGY010000001">
    <property type="protein sequence ID" value="MBB6431466.1"/>
    <property type="molecule type" value="Genomic_DNA"/>
</dbReference>
<keyword evidence="1" id="KW-1133">Transmembrane helix</keyword>